<dbReference type="EMBL" id="WEGH01000003">
    <property type="protein sequence ID" value="MQY06635.1"/>
    <property type="molecule type" value="Genomic_DNA"/>
</dbReference>
<keyword evidence="4" id="KW-0472">Membrane</keyword>
<dbReference type="InterPro" id="IPR007343">
    <property type="entry name" value="Uncharacterised_pept_Zn_put"/>
</dbReference>
<name>A0A7K0BZL7_9ACTN</name>
<dbReference type="PROSITE" id="PS51257">
    <property type="entry name" value="PROKAR_LIPOPROTEIN"/>
    <property type="match status" value="1"/>
</dbReference>
<feature type="signal peptide" evidence="5">
    <location>
        <begin position="1"/>
        <end position="21"/>
    </location>
</feature>
<gene>
    <name evidence="6" type="ORF">ACRB68_47300</name>
</gene>
<reference evidence="6 7" key="1">
    <citation type="submission" date="2019-10" db="EMBL/GenBank/DDBJ databases">
        <title>Actinomadura rubteroloni sp. nov. and Actinomadura macrotermitis sp. nov., isolated from the gut of fungus growing-termite Macrotermes natalensis.</title>
        <authorList>
            <person name="Benndorf R."/>
            <person name="Martin K."/>
            <person name="Kuefner M."/>
            <person name="De Beer W."/>
            <person name="Kaster A.-K."/>
            <person name="Vollmers J."/>
            <person name="Poulsen M."/>
            <person name="Beemelmanns C."/>
        </authorList>
    </citation>
    <scope>NUCLEOTIDE SEQUENCE [LARGE SCALE GENOMIC DNA]</scope>
    <source>
        <strain evidence="6 7">RB68</strain>
    </source>
</reference>
<evidence type="ECO:0000256" key="5">
    <source>
        <dbReference type="SAM" id="SignalP"/>
    </source>
</evidence>
<evidence type="ECO:0000256" key="4">
    <source>
        <dbReference type="ARBA" id="ARBA00023136"/>
    </source>
</evidence>
<keyword evidence="3" id="KW-1133">Transmembrane helix</keyword>
<dbReference type="AlphaFoldDB" id="A0A7K0BZL7"/>
<evidence type="ECO:0000256" key="2">
    <source>
        <dbReference type="ARBA" id="ARBA00022692"/>
    </source>
</evidence>
<protein>
    <recommendedName>
        <fullName evidence="8">Metalloprotease</fullName>
    </recommendedName>
</protein>
<organism evidence="6 7">
    <name type="scientific">Actinomadura macrotermitis</name>
    <dbReference type="NCBI Taxonomy" id="2585200"/>
    <lineage>
        <taxon>Bacteria</taxon>
        <taxon>Bacillati</taxon>
        <taxon>Actinomycetota</taxon>
        <taxon>Actinomycetes</taxon>
        <taxon>Streptosporangiales</taxon>
        <taxon>Thermomonosporaceae</taxon>
        <taxon>Actinomadura</taxon>
    </lineage>
</organism>
<feature type="chain" id="PRO_5039465531" description="Metalloprotease" evidence="5">
    <location>
        <begin position="22"/>
        <end position="275"/>
    </location>
</feature>
<comment type="caution">
    <text evidence="6">The sequence shown here is derived from an EMBL/GenBank/DDBJ whole genome shotgun (WGS) entry which is preliminary data.</text>
</comment>
<evidence type="ECO:0000256" key="1">
    <source>
        <dbReference type="ARBA" id="ARBA00004167"/>
    </source>
</evidence>
<dbReference type="Proteomes" id="UP000487268">
    <property type="component" value="Unassembled WGS sequence"/>
</dbReference>
<evidence type="ECO:0000313" key="6">
    <source>
        <dbReference type="EMBL" id="MQY06635.1"/>
    </source>
</evidence>
<dbReference type="OrthoDB" id="9774900at2"/>
<evidence type="ECO:0000256" key="3">
    <source>
        <dbReference type="ARBA" id="ARBA00022989"/>
    </source>
</evidence>
<evidence type="ECO:0000313" key="7">
    <source>
        <dbReference type="Proteomes" id="UP000487268"/>
    </source>
</evidence>
<proteinExistence type="predicted"/>
<keyword evidence="7" id="KW-1185">Reference proteome</keyword>
<comment type="subcellular location">
    <subcellularLocation>
        <location evidence="1">Membrane</location>
        <topology evidence="1">Single-pass membrane protein</topology>
    </subcellularLocation>
</comment>
<keyword evidence="2" id="KW-0812">Transmembrane</keyword>
<accession>A0A7K0BZL7</accession>
<sequence length="275" mass="28866">MARRAIAAACAAALLSGGVTACAGAGPDTALPGAAGCGMLPPRRPAAPPGGRGAARDNPVYRGGPMCLPDCDFGPGPDGGLSGATRYLGHVAHCLDVGWGRLFAAVGLRYRPPKVRIVPIRDRGRLGCGAGMVQAAGLYCPGSDEVIVSVGRDWYGPGYEPSMVLLLAHEYGHHVQRSLHIAQYAYTAGGEVERRAELQAECFGGVFLAAVRARFDQTDEWWAGFVDTESQPGDIAERHSHGDFASRRRWLGAGLRSGRPGDCRTWTAPSSEVAG</sequence>
<dbReference type="PANTHER" id="PTHR30168">
    <property type="entry name" value="PUTATIVE MEMBRANE PROTEIN YPFJ"/>
    <property type="match status" value="1"/>
</dbReference>
<evidence type="ECO:0008006" key="8">
    <source>
        <dbReference type="Google" id="ProtNLM"/>
    </source>
</evidence>
<dbReference type="RefSeq" id="WP_153536009.1">
    <property type="nucleotide sequence ID" value="NZ_WEGH01000003.1"/>
</dbReference>
<keyword evidence="5" id="KW-0732">Signal</keyword>
<dbReference type="GO" id="GO:0016020">
    <property type="term" value="C:membrane"/>
    <property type="evidence" value="ECO:0007669"/>
    <property type="project" value="UniProtKB-SubCell"/>
</dbReference>
<dbReference type="PANTHER" id="PTHR30168:SF0">
    <property type="entry name" value="INNER MEMBRANE PROTEIN"/>
    <property type="match status" value="1"/>
</dbReference>
<dbReference type="Pfam" id="PF04228">
    <property type="entry name" value="Zn_peptidase"/>
    <property type="match status" value="1"/>
</dbReference>